<accession>A0ABU6P0F6</accession>
<comment type="caution">
    <text evidence="2">The sequence shown here is derived from an EMBL/GenBank/DDBJ whole genome shotgun (WGS) entry which is preliminary data.</text>
</comment>
<name>A0ABU6P0F6_9BACI</name>
<gene>
    <name evidence="2" type="ORF">P9271_16110</name>
</gene>
<protein>
    <recommendedName>
        <fullName evidence="4">Lipoprotein</fullName>
    </recommendedName>
</protein>
<feature type="coiled-coil region" evidence="1">
    <location>
        <begin position="113"/>
        <end position="140"/>
    </location>
</feature>
<dbReference type="Proteomes" id="UP001342826">
    <property type="component" value="Unassembled WGS sequence"/>
</dbReference>
<evidence type="ECO:0000313" key="3">
    <source>
        <dbReference type="Proteomes" id="UP001342826"/>
    </source>
</evidence>
<sequence length="244" mass="29114">MKRVIGIIFSLFIITACGNNNLQSSQEPLKEKEIQIKEKQREIEDFKDSLFGMTRDEIIEFERKQGNVLFTEEEDTLLKGITLKFKDVEINGKKAEIEYTFCKERSKHSILNYDTYDEKISNHQKEKKKKNLNKEENEKLWQKFKKENTELFEEISNIPDPIQFNDFILVSVMYVFNDLEAEENEELAENYKALYGEPEDIDLNKRVKDYFWFTSRMDIYYSPIAVQYSGTYHALEKFIINNEQ</sequence>
<reference evidence="2 3" key="1">
    <citation type="submission" date="2023-03" db="EMBL/GenBank/DDBJ databases">
        <title>Bacillus Genome Sequencing.</title>
        <authorList>
            <person name="Dunlap C."/>
        </authorList>
    </citation>
    <scope>NUCLEOTIDE SEQUENCE [LARGE SCALE GENOMIC DNA]</scope>
    <source>
        <strain evidence="2 3">NRS-1717</strain>
    </source>
</reference>
<proteinExistence type="predicted"/>
<keyword evidence="3" id="KW-1185">Reference proteome</keyword>
<dbReference type="RefSeq" id="WP_328015567.1">
    <property type="nucleotide sequence ID" value="NZ_JARTFS010000013.1"/>
</dbReference>
<evidence type="ECO:0000313" key="2">
    <source>
        <dbReference type="EMBL" id="MED4402831.1"/>
    </source>
</evidence>
<organism evidence="2 3">
    <name type="scientific">Metabacillus fastidiosus</name>
    <dbReference type="NCBI Taxonomy" id="1458"/>
    <lineage>
        <taxon>Bacteria</taxon>
        <taxon>Bacillati</taxon>
        <taxon>Bacillota</taxon>
        <taxon>Bacilli</taxon>
        <taxon>Bacillales</taxon>
        <taxon>Bacillaceae</taxon>
        <taxon>Metabacillus</taxon>
    </lineage>
</organism>
<evidence type="ECO:0008006" key="4">
    <source>
        <dbReference type="Google" id="ProtNLM"/>
    </source>
</evidence>
<evidence type="ECO:0000256" key="1">
    <source>
        <dbReference type="SAM" id="Coils"/>
    </source>
</evidence>
<dbReference type="PROSITE" id="PS51257">
    <property type="entry name" value="PROKAR_LIPOPROTEIN"/>
    <property type="match status" value="1"/>
</dbReference>
<dbReference type="EMBL" id="JARTFS010000013">
    <property type="protein sequence ID" value="MED4402831.1"/>
    <property type="molecule type" value="Genomic_DNA"/>
</dbReference>
<keyword evidence="1" id="KW-0175">Coiled coil</keyword>